<name>A0A017TGV9_9BACT</name>
<evidence type="ECO:0000256" key="1">
    <source>
        <dbReference type="SAM" id="MobiDB-lite"/>
    </source>
</evidence>
<accession>A0A017TGV9</accession>
<feature type="region of interest" description="Disordered" evidence="1">
    <location>
        <begin position="68"/>
        <end position="118"/>
    </location>
</feature>
<protein>
    <submittedName>
        <fullName evidence="2">Uncharacterized protein</fullName>
    </submittedName>
</protein>
<reference evidence="2 3" key="1">
    <citation type="submission" date="2013-05" db="EMBL/GenBank/DDBJ databases">
        <title>Genome assembly of Chondromyces apiculatus DSM 436.</title>
        <authorList>
            <person name="Sharma G."/>
            <person name="Khatri I."/>
            <person name="Kaur C."/>
            <person name="Mayilraj S."/>
            <person name="Subramanian S."/>
        </authorList>
    </citation>
    <scope>NUCLEOTIDE SEQUENCE [LARGE SCALE GENOMIC DNA]</scope>
    <source>
        <strain evidence="2 3">DSM 436</strain>
    </source>
</reference>
<dbReference type="EMBL" id="ASRX01000003">
    <property type="protein sequence ID" value="EYF08484.1"/>
    <property type="molecule type" value="Genomic_DNA"/>
</dbReference>
<proteinExistence type="predicted"/>
<sequence length="132" mass="14683">MGRRNGQVRFCAGLSSEARAWERRRLQELGLEDVVWDHDRWCPRCRAVLAVRSAAGVAEVEAWKMPADKHLGSPEDVAGAAQQAPAAAAEETTDNGGERSPEMQLRGRAPQAEQVGWAARRTRRVRRVRRVG</sequence>
<organism evidence="2 3">
    <name type="scientific">Chondromyces apiculatus DSM 436</name>
    <dbReference type="NCBI Taxonomy" id="1192034"/>
    <lineage>
        <taxon>Bacteria</taxon>
        <taxon>Pseudomonadati</taxon>
        <taxon>Myxococcota</taxon>
        <taxon>Polyangia</taxon>
        <taxon>Polyangiales</taxon>
        <taxon>Polyangiaceae</taxon>
        <taxon>Chondromyces</taxon>
    </lineage>
</organism>
<keyword evidence="3" id="KW-1185">Reference proteome</keyword>
<comment type="caution">
    <text evidence="2">The sequence shown here is derived from an EMBL/GenBank/DDBJ whole genome shotgun (WGS) entry which is preliminary data.</text>
</comment>
<evidence type="ECO:0000313" key="3">
    <source>
        <dbReference type="Proteomes" id="UP000019678"/>
    </source>
</evidence>
<dbReference type="Proteomes" id="UP000019678">
    <property type="component" value="Unassembled WGS sequence"/>
</dbReference>
<evidence type="ECO:0000313" key="2">
    <source>
        <dbReference type="EMBL" id="EYF08484.1"/>
    </source>
</evidence>
<feature type="compositionally biased region" description="Low complexity" evidence="1">
    <location>
        <begin position="78"/>
        <end position="89"/>
    </location>
</feature>
<dbReference type="RefSeq" id="WP_044235495.1">
    <property type="nucleotide sequence ID" value="NZ_ASRX01000003.1"/>
</dbReference>
<dbReference type="AlphaFoldDB" id="A0A017TGV9"/>
<gene>
    <name evidence="2" type="ORF">CAP_4013</name>
</gene>